<keyword evidence="4" id="KW-0732">Signal</keyword>
<protein>
    <recommendedName>
        <fullName evidence="8">Outer membrane protein assembly factor BamA</fullName>
    </recommendedName>
</protein>
<reference evidence="10 11" key="1">
    <citation type="submission" date="2019-03" db="EMBL/GenBank/DDBJ databases">
        <authorList>
            <person name="Nijsse B."/>
        </authorList>
    </citation>
    <scope>NUCLEOTIDE SEQUENCE [LARGE SCALE GENOMIC DNA]</scope>
    <source>
        <strain evidence="10">Desulfoluna butyratoxydans MSL71</strain>
    </source>
</reference>
<dbReference type="Pfam" id="PF01103">
    <property type="entry name" value="Omp85"/>
    <property type="match status" value="1"/>
</dbReference>
<dbReference type="InterPro" id="IPR034746">
    <property type="entry name" value="POTRA"/>
</dbReference>
<keyword evidence="11" id="KW-1185">Reference proteome</keyword>
<gene>
    <name evidence="10" type="ORF">MSL71_47840</name>
</gene>
<dbReference type="InterPro" id="IPR023707">
    <property type="entry name" value="OM_assembly_BamA"/>
</dbReference>
<evidence type="ECO:0000256" key="6">
    <source>
        <dbReference type="ARBA" id="ARBA00023136"/>
    </source>
</evidence>
<accession>A0A4V6IM01</accession>
<evidence type="ECO:0000256" key="8">
    <source>
        <dbReference type="NCBIfam" id="TIGR03303"/>
    </source>
</evidence>
<dbReference type="PROSITE" id="PS51779">
    <property type="entry name" value="POTRA"/>
    <property type="match status" value="2"/>
</dbReference>
<name>A0A4V6IM01_9BACT</name>
<dbReference type="Gene3D" id="2.40.160.50">
    <property type="entry name" value="membrane protein fhac: a member of the omp85/tpsb transporter family"/>
    <property type="match status" value="1"/>
</dbReference>
<dbReference type="Gene3D" id="3.10.20.310">
    <property type="entry name" value="membrane protein fhac"/>
    <property type="match status" value="7"/>
</dbReference>
<sequence>MIPSPPTCARRNAPCAVRYWVCLALVLSAFLMPRPTVAEPSAPVISEINVEIVGTVTKPAHLAAFARRIILLEEGEPFSAEALEKSLELLKSTRLFQAIDVPDPPEGEGEMALTFRLTPFRRIKEIHINGAFPLLEKEVLNAMTIYTGDAFVAAKLQKQEALIKKTFKNEGYPDATIRVTSEEDPEDGHFEVTVSIHKGDFNRIQRVELIGNNGFSSARLKLRLDTWKVSLFYGEIPRFIQKKLDDDVDNLRKFYRAKGYGDVEITPEVEHLADPHDVVIRFRIDEGKKYVALFEGNTEFWGLTLKKELAYLKEGNRNELGLKKSLRNIRTRYHKAGYLDAQVSMEESDVTVEGIRERELLFSIDEGPRYIVRALDIQGNTVFDRKRIEKQMLTHLPGTFSAGEFVPDVLDEDISAIQSLYLTKGYLETTVDHKVTFIEDPETDRKLADISLSIQEGMQTRVTSVAFNGLQALTPDEARDAIALKEGEPFREYMIESDENTLSEAISEKGYPHITITGQARVETDDDGSGRAEMAYDITEGPNVTTGAVFYTGNFRTRERILRREVELTPEEPFSLTQALETQRNIRNIAALSAAHFRTIGLKEEESEVNLLVEVEERKPYYYELGLGYDTRREKYAHTRLGDRNLFGQNKDGWIAAEVSDIGYRTELGITEPRFLGTRINATFSMFGEKLEEFNQDFGTRTYGSSLIFNRRFLEDFNASLNNRYEYREQYRLNDTPIPPGDEEQYEQRNIVVVTPSLTYNSTDSFVRPRKGMIAFGALDISGGVGNSLDDFLKYRYELRFYKTPVNRLTFALRGRVHHIEPYGSNNSIPEDQLLFLGGTTDIRGYSENKFLVNDSGEAVGGRTTLLGSVEARIDLGLNVELTTFFDTGSLRNASEPDLSDSFRSTVGAGLRYVTPIGPVGFLYGWKLDKQPGESSGNFHFSIGYTF</sequence>
<evidence type="ECO:0000256" key="2">
    <source>
        <dbReference type="ARBA" id="ARBA00022452"/>
    </source>
</evidence>
<organism evidence="10 11">
    <name type="scientific">Desulfoluna butyratoxydans</name>
    <dbReference type="NCBI Taxonomy" id="231438"/>
    <lineage>
        <taxon>Bacteria</taxon>
        <taxon>Pseudomonadati</taxon>
        <taxon>Thermodesulfobacteriota</taxon>
        <taxon>Desulfobacteria</taxon>
        <taxon>Desulfobacterales</taxon>
        <taxon>Desulfolunaceae</taxon>
        <taxon>Desulfoluna</taxon>
    </lineage>
</organism>
<evidence type="ECO:0000256" key="4">
    <source>
        <dbReference type="ARBA" id="ARBA00022729"/>
    </source>
</evidence>
<comment type="subcellular location">
    <subcellularLocation>
        <location evidence="1">Membrane</location>
    </subcellularLocation>
</comment>
<dbReference type="Pfam" id="PF07244">
    <property type="entry name" value="POTRA"/>
    <property type="match status" value="4"/>
</dbReference>
<dbReference type="InterPro" id="IPR010827">
    <property type="entry name" value="BamA/TamA_POTRA"/>
</dbReference>
<dbReference type="Proteomes" id="UP000507962">
    <property type="component" value="Unassembled WGS sequence"/>
</dbReference>
<dbReference type="InterPro" id="IPR000184">
    <property type="entry name" value="Bac_surfAg_D15"/>
</dbReference>
<dbReference type="InterPro" id="IPR039910">
    <property type="entry name" value="D15-like"/>
</dbReference>
<dbReference type="PIRSF" id="PIRSF006076">
    <property type="entry name" value="OM_assembly_OMP85"/>
    <property type="match status" value="1"/>
</dbReference>
<evidence type="ECO:0000313" key="10">
    <source>
        <dbReference type="EMBL" id="VFQ47098.1"/>
    </source>
</evidence>
<dbReference type="PANTHER" id="PTHR12815:SF47">
    <property type="entry name" value="TRANSLOCATION AND ASSEMBLY MODULE SUBUNIT TAMA"/>
    <property type="match status" value="1"/>
</dbReference>
<keyword evidence="3" id="KW-0812">Transmembrane</keyword>
<evidence type="ECO:0000259" key="9">
    <source>
        <dbReference type="PROSITE" id="PS51779"/>
    </source>
</evidence>
<keyword evidence="7" id="KW-0998">Cell outer membrane</keyword>
<dbReference type="AlphaFoldDB" id="A0A4V6IM01"/>
<evidence type="ECO:0000313" key="11">
    <source>
        <dbReference type="Proteomes" id="UP000507962"/>
    </source>
</evidence>
<keyword evidence="2" id="KW-1134">Transmembrane beta strand</keyword>
<dbReference type="EMBL" id="CAADHO010000013">
    <property type="protein sequence ID" value="VFQ47098.1"/>
    <property type="molecule type" value="Genomic_DNA"/>
</dbReference>
<keyword evidence="5" id="KW-0677">Repeat</keyword>
<evidence type="ECO:0000256" key="7">
    <source>
        <dbReference type="ARBA" id="ARBA00023237"/>
    </source>
</evidence>
<dbReference type="GO" id="GO:0071709">
    <property type="term" value="P:membrane assembly"/>
    <property type="evidence" value="ECO:0007669"/>
    <property type="project" value="InterPro"/>
</dbReference>
<proteinExistence type="predicted"/>
<dbReference type="NCBIfam" id="TIGR03303">
    <property type="entry name" value="OM_YaeT"/>
    <property type="match status" value="1"/>
</dbReference>
<keyword evidence="6" id="KW-0472">Membrane</keyword>
<evidence type="ECO:0000256" key="3">
    <source>
        <dbReference type="ARBA" id="ARBA00022692"/>
    </source>
</evidence>
<dbReference type="GO" id="GO:0009279">
    <property type="term" value="C:cell outer membrane"/>
    <property type="evidence" value="ECO:0007669"/>
    <property type="project" value="UniProtKB-UniRule"/>
</dbReference>
<dbReference type="PANTHER" id="PTHR12815">
    <property type="entry name" value="SORTING AND ASSEMBLY MACHINERY SAMM50 PROTEIN FAMILY MEMBER"/>
    <property type="match status" value="1"/>
</dbReference>
<dbReference type="RefSeq" id="WP_180146240.1">
    <property type="nucleotide sequence ID" value="NZ_CAADHO010000013.1"/>
</dbReference>
<feature type="domain" description="POTRA" evidence="9">
    <location>
        <begin position="460"/>
        <end position="541"/>
    </location>
</feature>
<evidence type="ECO:0000256" key="1">
    <source>
        <dbReference type="ARBA" id="ARBA00004370"/>
    </source>
</evidence>
<feature type="domain" description="POTRA" evidence="9">
    <location>
        <begin position="121"/>
        <end position="197"/>
    </location>
</feature>
<evidence type="ECO:0000256" key="5">
    <source>
        <dbReference type="ARBA" id="ARBA00022737"/>
    </source>
</evidence>